<evidence type="ECO:0000313" key="1">
    <source>
        <dbReference type="EMBL" id="WQY99781.1"/>
    </source>
</evidence>
<organism evidence="1 2">
    <name type="scientific">Microbacterium phage MO526</name>
    <dbReference type="NCBI Taxonomy" id="3108092"/>
    <lineage>
        <taxon>Viruses</taxon>
        <taxon>Duplodnaviria</taxon>
        <taxon>Heunggongvirae</taxon>
        <taxon>Uroviricota</taxon>
        <taxon>Caudoviricetes</taxon>
        <taxon>Kutznervirinae</taxon>
        <taxon>Kozievirus</taxon>
        <taxon>Kozievirus MO526</taxon>
    </lineage>
</organism>
<protein>
    <submittedName>
        <fullName evidence="1">Uncharacterized protein</fullName>
    </submittedName>
</protein>
<dbReference type="Proteomes" id="UP001325719">
    <property type="component" value="Segment"/>
</dbReference>
<sequence length="113" mass="12244">MTENDRAARWAEAKRTGDLAALAEIGDEALRELGIDPNPPAAPEPEPDGIRYPDVDVTLVGVDSHPFAIIKAVTDGLRAAGVGARERDEFRDEALSGDYDNIIQTAMRWVNVS</sequence>
<reference evidence="1 2" key="1">
    <citation type="submission" date="2023-12" db="EMBL/GenBank/DDBJ databases">
        <authorList>
            <person name="Wang F."/>
            <person name="Yu X."/>
            <person name="Gao C."/>
        </authorList>
    </citation>
    <scope>NUCLEOTIDE SEQUENCE [LARGE SCALE GENOMIC DNA]</scope>
</reference>
<evidence type="ECO:0000313" key="2">
    <source>
        <dbReference type="Proteomes" id="UP001325719"/>
    </source>
</evidence>
<name>A0ABZ0ZYZ9_9CAUD</name>
<accession>A0ABZ0ZYZ9</accession>
<keyword evidence="2" id="KW-1185">Reference proteome</keyword>
<proteinExistence type="predicted"/>
<dbReference type="EMBL" id="OR941552">
    <property type="protein sequence ID" value="WQY99781.1"/>
    <property type="molecule type" value="Genomic_DNA"/>
</dbReference>